<gene>
    <name evidence="1" type="ORF">BDR25DRAFT_302866</name>
</gene>
<organism evidence="1 2">
    <name type="scientific">Lindgomyces ingoldianus</name>
    <dbReference type="NCBI Taxonomy" id="673940"/>
    <lineage>
        <taxon>Eukaryota</taxon>
        <taxon>Fungi</taxon>
        <taxon>Dikarya</taxon>
        <taxon>Ascomycota</taxon>
        <taxon>Pezizomycotina</taxon>
        <taxon>Dothideomycetes</taxon>
        <taxon>Pleosporomycetidae</taxon>
        <taxon>Pleosporales</taxon>
        <taxon>Lindgomycetaceae</taxon>
        <taxon>Lindgomyces</taxon>
    </lineage>
</organism>
<name>A0ACB6QZR6_9PLEO</name>
<comment type="caution">
    <text evidence="1">The sequence shown here is derived from an EMBL/GenBank/DDBJ whole genome shotgun (WGS) entry which is preliminary data.</text>
</comment>
<protein>
    <submittedName>
        <fullName evidence="1">Uncharacterized protein</fullName>
    </submittedName>
</protein>
<proteinExistence type="predicted"/>
<reference evidence="1" key="1">
    <citation type="journal article" date="2020" name="Stud. Mycol.">
        <title>101 Dothideomycetes genomes: a test case for predicting lifestyles and emergence of pathogens.</title>
        <authorList>
            <person name="Haridas S."/>
            <person name="Albert R."/>
            <person name="Binder M."/>
            <person name="Bloem J."/>
            <person name="Labutti K."/>
            <person name="Salamov A."/>
            <person name="Andreopoulos B."/>
            <person name="Baker S."/>
            <person name="Barry K."/>
            <person name="Bills G."/>
            <person name="Bluhm B."/>
            <person name="Cannon C."/>
            <person name="Castanera R."/>
            <person name="Culley D."/>
            <person name="Daum C."/>
            <person name="Ezra D."/>
            <person name="Gonzalez J."/>
            <person name="Henrissat B."/>
            <person name="Kuo A."/>
            <person name="Liang C."/>
            <person name="Lipzen A."/>
            <person name="Lutzoni F."/>
            <person name="Magnuson J."/>
            <person name="Mondo S."/>
            <person name="Nolan M."/>
            <person name="Ohm R."/>
            <person name="Pangilinan J."/>
            <person name="Park H.-J."/>
            <person name="Ramirez L."/>
            <person name="Alfaro M."/>
            <person name="Sun H."/>
            <person name="Tritt A."/>
            <person name="Yoshinaga Y."/>
            <person name="Zwiers L.-H."/>
            <person name="Turgeon B."/>
            <person name="Goodwin S."/>
            <person name="Spatafora J."/>
            <person name="Crous P."/>
            <person name="Grigoriev I."/>
        </authorList>
    </citation>
    <scope>NUCLEOTIDE SEQUENCE</scope>
    <source>
        <strain evidence="1">ATCC 200398</strain>
    </source>
</reference>
<evidence type="ECO:0000313" key="2">
    <source>
        <dbReference type="Proteomes" id="UP000799755"/>
    </source>
</evidence>
<dbReference type="EMBL" id="MU003503">
    <property type="protein sequence ID" value="KAF2472073.1"/>
    <property type="molecule type" value="Genomic_DNA"/>
</dbReference>
<dbReference type="Proteomes" id="UP000799755">
    <property type="component" value="Unassembled WGS sequence"/>
</dbReference>
<keyword evidence="2" id="KW-1185">Reference proteome</keyword>
<accession>A0ACB6QZR6</accession>
<evidence type="ECO:0000313" key="1">
    <source>
        <dbReference type="EMBL" id="KAF2472073.1"/>
    </source>
</evidence>
<sequence length="323" mass="35727">MAYPINGRFDTILEESEATPTLSIKNKSRVNRPLATQENIGGTSFSAVLNRVQYGTYKSKPACLVAIDFSFSFQSKRACRYNYARIEVELTRAVDANDHRVISGDPNQDPKVVNIAPKSVYGIVKVVDETKYLDISIPLLFQSPIGLSAGVTGTGGIERAEHHENRMEVHGNLDWDDDHDEAPNAVSWELTENAAQKDGIFRQFRAATVFLNEPGQPVWMKVVVKPTVKFSVDLRRLVPKNDHPVLLDGKTPLLPMDLTCDDFSADNFPWGKVLQLPLEYTNQLTLQGDPEIASSQTVLNIGTQPAVMEETAAPEPRLGGHGQ</sequence>